<dbReference type="Proteomes" id="UP000198852">
    <property type="component" value="Unassembled WGS sequence"/>
</dbReference>
<dbReference type="PANTHER" id="PTHR36222:SF1">
    <property type="entry name" value="SERINE PROTEASE INHIBITOR RV3364C"/>
    <property type="match status" value="1"/>
</dbReference>
<dbReference type="SUPFAM" id="SSF103196">
    <property type="entry name" value="Roadblock/LC7 domain"/>
    <property type="match status" value="1"/>
</dbReference>
<gene>
    <name evidence="2" type="ORF">SAMN05660874_05541</name>
</gene>
<keyword evidence="3" id="KW-1185">Reference proteome</keyword>
<reference evidence="3" key="1">
    <citation type="submission" date="2016-10" db="EMBL/GenBank/DDBJ databases">
        <authorList>
            <person name="Varghese N."/>
            <person name="Submissions S."/>
        </authorList>
    </citation>
    <scope>NUCLEOTIDE SEQUENCE [LARGE SCALE GENOMIC DNA]</scope>
    <source>
        <strain evidence="3">DSM 44771</strain>
    </source>
</reference>
<dbReference type="InterPro" id="IPR053141">
    <property type="entry name" value="Mycobact_SerProt_Inhib_Rv3364c"/>
</dbReference>
<dbReference type="InterPro" id="IPR004942">
    <property type="entry name" value="Roadblock/LAMTOR2_dom"/>
</dbReference>
<protein>
    <submittedName>
        <fullName evidence="2">Predicted regulator of Ras-like GTPase activity, Roadblock/LC7/MglB family</fullName>
    </submittedName>
</protein>
<evidence type="ECO:0000259" key="1">
    <source>
        <dbReference type="SMART" id="SM00960"/>
    </source>
</evidence>
<sequence>MTEVTGTTDTRGNDAMHATEQTRELSWLLDDLATKVPMVRVALLLSNDGLAMASSASISAEESEHLAAVASALQSLAKGTSRHFDAGSVRQTMIEMDGGYLFVVAAGGGTCLTVFADAGADIGFIAYEMARLINQVGEHMFTAERFRDA</sequence>
<accession>A0A1I6V313</accession>
<dbReference type="SMART" id="SM00960">
    <property type="entry name" value="Robl_LC7"/>
    <property type="match status" value="1"/>
</dbReference>
<dbReference type="AlphaFoldDB" id="A0A1I6V313"/>
<dbReference type="Pfam" id="PF03259">
    <property type="entry name" value="Robl_LC7"/>
    <property type="match status" value="1"/>
</dbReference>
<feature type="domain" description="Roadblock/LAMTOR2" evidence="1">
    <location>
        <begin position="26"/>
        <end position="116"/>
    </location>
</feature>
<evidence type="ECO:0000313" key="2">
    <source>
        <dbReference type="EMBL" id="SFT08065.1"/>
    </source>
</evidence>
<dbReference type="EMBL" id="FOZX01000015">
    <property type="protein sequence ID" value="SFT08065.1"/>
    <property type="molecule type" value="Genomic_DNA"/>
</dbReference>
<dbReference type="PANTHER" id="PTHR36222">
    <property type="entry name" value="SERINE PROTEASE INHIBITOR RV3364C"/>
    <property type="match status" value="1"/>
</dbReference>
<evidence type="ECO:0000313" key="3">
    <source>
        <dbReference type="Proteomes" id="UP000198852"/>
    </source>
</evidence>
<dbReference type="RefSeq" id="WP_342742659.1">
    <property type="nucleotide sequence ID" value="NZ_FOZX01000015.1"/>
</dbReference>
<name>A0A1I6V313_9PSEU</name>
<dbReference type="STRING" id="95161.SAMN05660874_05541"/>
<organism evidence="2 3">
    <name type="scientific">Saccharopolyspora flava</name>
    <dbReference type="NCBI Taxonomy" id="95161"/>
    <lineage>
        <taxon>Bacteria</taxon>
        <taxon>Bacillati</taxon>
        <taxon>Actinomycetota</taxon>
        <taxon>Actinomycetes</taxon>
        <taxon>Pseudonocardiales</taxon>
        <taxon>Pseudonocardiaceae</taxon>
        <taxon>Saccharopolyspora</taxon>
    </lineage>
</organism>
<proteinExistence type="predicted"/>
<dbReference type="Gene3D" id="3.30.450.30">
    <property type="entry name" value="Dynein light chain 2a, cytoplasmic"/>
    <property type="match status" value="1"/>
</dbReference>